<proteinExistence type="predicted"/>
<evidence type="ECO:0000313" key="1">
    <source>
        <dbReference type="EMBL" id="CAF2081071.1"/>
    </source>
</evidence>
<dbReference type="Proteomes" id="UP001295469">
    <property type="component" value="Chromosome A06"/>
</dbReference>
<accession>A0A816S2H9</accession>
<name>A0A816S2H9_BRANA</name>
<dbReference type="EMBL" id="HG994360">
    <property type="protein sequence ID" value="CAF2081071.1"/>
    <property type="molecule type" value="Genomic_DNA"/>
</dbReference>
<sequence length="36" mass="4124">MKSIRRDSDSSLIEATLSCLIAISSPRRFLVLRFIK</sequence>
<dbReference type="AlphaFoldDB" id="A0A816S2H9"/>
<reference evidence="1" key="1">
    <citation type="submission" date="2021-01" db="EMBL/GenBank/DDBJ databases">
        <authorList>
            <consortium name="Genoscope - CEA"/>
            <person name="William W."/>
        </authorList>
    </citation>
    <scope>NUCLEOTIDE SEQUENCE</scope>
</reference>
<gene>
    <name evidence="1" type="ORF">DARMORV10_A06P01340.1</name>
</gene>
<protein>
    <submittedName>
        <fullName evidence="1">(rape) hypothetical protein</fullName>
    </submittedName>
</protein>
<organism evidence="1">
    <name type="scientific">Brassica napus</name>
    <name type="common">Rape</name>
    <dbReference type="NCBI Taxonomy" id="3708"/>
    <lineage>
        <taxon>Eukaryota</taxon>
        <taxon>Viridiplantae</taxon>
        <taxon>Streptophyta</taxon>
        <taxon>Embryophyta</taxon>
        <taxon>Tracheophyta</taxon>
        <taxon>Spermatophyta</taxon>
        <taxon>Magnoliopsida</taxon>
        <taxon>eudicotyledons</taxon>
        <taxon>Gunneridae</taxon>
        <taxon>Pentapetalae</taxon>
        <taxon>rosids</taxon>
        <taxon>malvids</taxon>
        <taxon>Brassicales</taxon>
        <taxon>Brassicaceae</taxon>
        <taxon>Brassiceae</taxon>
        <taxon>Brassica</taxon>
    </lineage>
</organism>